<reference evidence="11" key="1">
    <citation type="journal article" date="2020" name="bioRxiv">
        <title>Comparative genomics of Chlamydomonas.</title>
        <authorList>
            <person name="Craig R.J."/>
            <person name="Hasan A.R."/>
            <person name="Ness R.W."/>
            <person name="Keightley P.D."/>
        </authorList>
    </citation>
    <scope>NUCLEOTIDE SEQUENCE</scope>
    <source>
        <strain evidence="11">CCAP 11/70</strain>
    </source>
</reference>
<dbReference type="AlphaFoldDB" id="A0A835YB32"/>
<dbReference type="GO" id="GO:0006433">
    <property type="term" value="P:prolyl-tRNA aminoacylation"/>
    <property type="evidence" value="ECO:0007669"/>
    <property type="project" value="InterPro"/>
</dbReference>
<dbReference type="Gene3D" id="3.30.110.30">
    <property type="entry name" value="C-terminal domain of ProRS"/>
    <property type="match status" value="1"/>
</dbReference>
<evidence type="ECO:0000256" key="8">
    <source>
        <dbReference type="ARBA" id="ARBA00047671"/>
    </source>
</evidence>
<dbReference type="PANTHER" id="PTHR43382:SF2">
    <property type="entry name" value="BIFUNCTIONAL GLUTAMATE_PROLINE--TRNA LIGASE"/>
    <property type="match status" value="1"/>
</dbReference>
<dbReference type="EMBL" id="JAEHOE010000012">
    <property type="protein sequence ID" value="KAG2498023.1"/>
    <property type="molecule type" value="Genomic_DNA"/>
</dbReference>
<proteinExistence type="inferred from homology"/>
<dbReference type="PANTHER" id="PTHR43382">
    <property type="entry name" value="PROLYL-TRNA SYNTHETASE"/>
    <property type="match status" value="1"/>
</dbReference>
<dbReference type="FunFam" id="3.30.930.10:FF:000007">
    <property type="entry name" value="Bifunctional glutamate/proline--tRNA ligase"/>
    <property type="match status" value="1"/>
</dbReference>
<dbReference type="OrthoDB" id="1350766at2759"/>
<dbReference type="InterPro" id="IPR016061">
    <property type="entry name" value="Pro-tRNA_ligase_II_C"/>
</dbReference>
<dbReference type="PROSITE" id="PS50862">
    <property type="entry name" value="AA_TRNA_LIGASE_II"/>
    <property type="match status" value="1"/>
</dbReference>
<evidence type="ECO:0000256" key="3">
    <source>
        <dbReference type="ARBA" id="ARBA00022741"/>
    </source>
</evidence>
<dbReference type="GO" id="GO:0005737">
    <property type="term" value="C:cytoplasm"/>
    <property type="evidence" value="ECO:0007669"/>
    <property type="project" value="InterPro"/>
</dbReference>
<dbReference type="InterPro" id="IPR002314">
    <property type="entry name" value="aa-tRNA-synt_IIb"/>
</dbReference>
<comment type="caution">
    <text evidence="11">The sequence shown here is derived from an EMBL/GenBank/DDBJ whole genome shotgun (WGS) entry which is preliminary data.</text>
</comment>
<evidence type="ECO:0000256" key="4">
    <source>
        <dbReference type="ARBA" id="ARBA00022840"/>
    </source>
</evidence>
<dbReference type="SMART" id="SM00946">
    <property type="entry name" value="ProRS-C_1"/>
    <property type="match status" value="1"/>
</dbReference>
<dbReference type="FunFam" id="3.40.50.800:FF:000005">
    <property type="entry name" value="bifunctional glutamate/proline--tRNA ligase"/>
    <property type="match status" value="1"/>
</dbReference>
<dbReference type="GO" id="GO:0005524">
    <property type="term" value="F:ATP binding"/>
    <property type="evidence" value="ECO:0007669"/>
    <property type="project" value="UniProtKB-KW"/>
</dbReference>
<dbReference type="FunFam" id="3.30.110.30:FF:000001">
    <property type="entry name" value="Bifunctional glutamate/proline--tRNA ligase"/>
    <property type="match status" value="1"/>
</dbReference>
<dbReference type="Gene3D" id="3.40.50.800">
    <property type="entry name" value="Anticodon-binding domain"/>
    <property type="match status" value="1"/>
</dbReference>
<dbReference type="GO" id="GO:0017101">
    <property type="term" value="C:aminoacyl-tRNA synthetase multienzyme complex"/>
    <property type="evidence" value="ECO:0007669"/>
    <property type="project" value="TreeGrafter"/>
</dbReference>
<dbReference type="SUPFAM" id="SSF55681">
    <property type="entry name" value="Class II aaRS and biotin synthetases"/>
    <property type="match status" value="1"/>
</dbReference>
<evidence type="ECO:0000256" key="6">
    <source>
        <dbReference type="ARBA" id="ARBA00023146"/>
    </source>
</evidence>
<dbReference type="PRINTS" id="PR01046">
    <property type="entry name" value="TRNASYNTHPRO"/>
</dbReference>
<name>A0A835YB32_9CHLO</name>
<dbReference type="InterPro" id="IPR002316">
    <property type="entry name" value="Pro-tRNA-ligase_IIa"/>
</dbReference>
<feature type="domain" description="Aminoacyl-transfer RNA synthetases class-II family profile" evidence="10">
    <location>
        <begin position="106"/>
        <end position="346"/>
    </location>
</feature>
<sequence>MTTEETATAVPPAEAPAAEAPAAAAPAKEKAPKAPKEKKEKPKQEPKDKDAKKSGGGAAGGDAKGLGLKNSKKDNFGEWYSELVVASELISYYDVSGCYILRPWAYAMWEVVQGWFDKRIKALGVQNSYFPLFITEDVLNTEKDHVEGFAPEVAWVTKYGNSVMEKPIAIRPTSETVMYPYFSQWIRSHRDLPLRLNQWTNVVRWEFKYPTPFIRSREFLWQEGHTAFATQAEAEKEVHDILDLYRGVYEDLLAVPVTKGKKSKKEQFAGAFFTTTVEAYIPETGRGIQGATSHCLGQNFSKMFDIQFEDDDRQKQHVWQNSWGLTTRSLGVMIMTHADDKGLVLPPRVAPKQIVIIPIPKGSAAPETLQAMMDKVDELSKSLEAKDVRVVTDTRNNYTPGWKYNHWELKGLPLRMELGPKDMDNQAVMLCRRDTGAKEVVKWEDVPARVPELLETIQADMFAAAKARTSGCTEVCHSFEEFMAALNNKHMALTPWADEEAIEEEVKKRSTTPDAMGAKTLCLPFEAPPLPEGTKCFYSGKPAKNWALWGRSY</sequence>
<dbReference type="InterPro" id="IPR006195">
    <property type="entry name" value="aa-tRNA-synth_II"/>
</dbReference>
<evidence type="ECO:0000259" key="10">
    <source>
        <dbReference type="PROSITE" id="PS50862"/>
    </source>
</evidence>
<dbReference type="Gene3D" id="3.30.930.10">
    <property type="entry name" value="Bira Bifunctional Protein, Domain 2"/>
    <property type="match status" value="1"/>
</dbReference>
<accession>A0A835YB32</accession>
<dbReference type="GO" id="GO:0004827">
    <property type="term" value="F:proline-tRNA ligase activity"/>
    <property type="evidence" value="ECO:0007669"/>
    <property type="project" value="UniProtKB-EC"/>
</dbReference>
<evidence type="ECO:0000313" key="12">
    <source>
        <dbReference type="Proteomes" id="UP000612055"/>
    </source>
</evidence>
<dbReference type="Pfam" id="PF09180">
    <property type="entry name" value="ProRS-C_1"/>
    <property type="match status" value="1"/>
</dbReference>
<dbReference type="Pfam" id="PF03129">
    <property type="entry name" value="HGTP_anticodon"/>
    <property type="match status" value="1"/>
</dbReference>
<dbReference type="Pfam" id="PF00587">
    <property type="entry name" value="tRNA-synt_2b"/>
    <property type="match status" value="1"/>
</dbReference>
<evidence type="ECO:0000256" key="9">
    <source>
        <dbReference type="SAM" id="MobiDB-lite"/>
    </source>
</evidence>
<dbReference type="CDD" id="cd00862">
    <property type="entry name" value="ProRS_anticodon_zinc"/>
    <property type="match status" value="1"/>
</dbReference>
<protein>
    <recommendedName>
        <fullName evidence="1">proline--tRNA ligase</fullName>
        <ecNumber evidence="1">6.1.1.15</ecNumber>
    </recommendedName>
    <alternativeName>
        <fullName evidence="7">Prolyl-tRNA synthetase</fullName>
    </alternativeName>
</protein>
<evidence type="ECO:0000256" key="5">
    <source>
        <dbReference type="ARBA" id="ARBA00022917"/>
    </source>
</evidence>
<organism evidence="11 12">
    <name type="scientific">Edaphochlamys debaryana</name>
    <dbReference type="NCBI Taxonomy" id="47281"/>
    <lineage>
        <taxon>Eukaryota</taxon>
        <taxon>Viridiplantae</taxon>
        <taxon>Chlorophyta</taxon>
        <taxon>core chlorophytes</taxon>
        <taxon>Chlorophyceae</taxon>
        <taxon>CS clade</taxon>
        <taxon>Chlamydomonadales</taxon>
        <taxon>Chlamydomonadales incertae sedis</taxon>
        <taxon>Edaphochlamys</taxon>
    </lineage>
</organism>
<keyword evidence="6" id="KW-0030">Aminoacyl-tRNA synthetase</keyword>
<dbReference type="InterPro" id="IPR045864">
    <property type="entry name" value="aa-tRNA-synth_II/BPL/LPL"/>
</dbReference>
<keyword evidence="5" id="KW-0648">Protein biosynthesis</keyword>
<keyword evidence="2" id="KW-0436">Ligase</keyword>
<feature type="compositionally biased region" description="Gly residues" evidence="9">
    <location>
        <begin position="54"/>
        <end position="64"/>
    </location>
</feature>
<feature type="compositionally biased region" description="Low complexity" evidence="9">
    <location>
        <begin position="1"/>
        <end position="26"/>
    </location>
</feature>
<dbReference type="HAMAP" id="MF_01571">
    <property type="entry name" value="Pro_tRNA_synth_type3"/>
    <property type="match status" value="1"/>
</dbReference>
<dbReference type="NCBIfam" id="TIGR00408">
    <property type="entry name" value="proS_fam_I"/>
    <property type="match status" value="1"/>
</dbReference>
<evidence type="ECO:0000256" key="1">
    <source>
        <dbReference type="ARBA" id="ARBA00012831"/>
    </source>
</evidence>
<evidence type="ECO:0000313" key="11">
    <source>
        <dbReference type="EMBL" id="KAG2498023.1"/>
    </source>
</evidence>
<keyword evidence="4" id="KW-0067">ATP-binding</keyword>
<comment type="catalytic activity">
    <reaction evidence="8">
        <text>tRNA(Pro) + L-proline + ATP = L-prolyl-tRNA(Pro) + AMP + diphosphate</text>
        <dbReference type="Rhea" id="RHEA:14305"/>
        <dbReference type="Rhea" id="RHEA-COMP:9700"/>
        <dbReference type="Rhea" id="RHEA-COMP:9702"/>
        <dbReference type="ChEBI" id="CHEBI:30616"/>
        <dbReference type="ChEBI" id="CHEBI:33019"/>
        <dbReference type="ChEBI" id="CHEBI:60039"/>
        <dbReference type="ChEBI" id="CHEBI:78442"/>
        <dbReference type="ChEBI" id="CHEBI:78532"/>
        <dbReference type="ChEBI" id="CHEBI:456215"/>
        <dbReference type="EC" id="6.1.1.15"/>
    </reaction>
</comment>
<dbReference type="InterPro" id="IPR017449">
    <property type="entry name" value="Pro-tRNA_synth_II"/>
</dbReference>
<dbReference type="CDD" id="cd00778">
    <property type="entry name" value="ProRS_core_arch_euk"/>
    <property type="match status" value="1"/>
</dbReference>
<dbReference type="InterPro" id="IPR033721">
    <property type="entry name" value="ProRS_core_arch_euk"/>
</dbReference>
<dbReference type="SUPFAM" id="SSF64586">
    <property type="entry name" value="C-terminal domain of ProRS"/>
    <property type="match status" value="1"/>
</dbReference>
<evidence type="ECO:0000256" key="2">
    <source>
        <dbReference type="ARBA" id="ARBA00022598"/>
    </source>
</evidence>
<feature type="region of interest" description="Disordered" evidence="9">
    <location>
        <begin position="1"/>
        <end position="67"/>
    </location>
</feature>
<dbReference type="InterPro" id="IPR004154">
    <property type="entry name" value="Anticodon-bd"/>
</dbReference>
<gene>
    <name evidence="11" type="ORF">HYH03_004281</name>
</gene>
<feature type="compositionally biased region" description="Basic and acidic residues" evidence="9">
    <location>
        <begin position="27"/>
        <end position="53"/>
    </location>
</feature>
<dbReference type="EC" id="6.1.1.15" evidence="1"/>
<dbReference type="SUPFAM" id="SSF52954">
    <property type="entry name" value="Class II aaRS ABD-related"/>
    <property type="match status" value="1"/>
</dbReference>
<keyword evidence="12" id="KW-1185">Reference proteome</keyword>
<dbReference type="InterPro" id="IPR004499">
    <property type="entry name" value="Pro-tRNA-ligase_IIa_arc-type"/>
</dbReference>
<dbReference type="InterPro" id="IPR036621">
    <property type="entry name" value="Anticodon-bd_dom_sf"/>
</dbReference>
<keyword evidence="3" id="KW-0547">Nucleotide-binding</keyword>
<evidence type="ECO:0000256" key="7">
    <source>
        <dbReference type="ARBA" id="ARBA00029731"/>
    </source>
</evidence>
<dbReference type="Proteomes" id="UP000612055">
    <property type="component" value="Unassembled WGS sequence"/>
</dbReference>